<dbReference type="RefSeq" id="WP_020872879.1">
    <property type="nucleotide sequence ID" value="NC_022785.1"/>
</dbReference>
<dbReference type="PANTHER" id="PTHR36174:SF1">
    <property type="entry name" value="LIPID II:GLYCINE GLYCYLTRANSFERASE"/>
    <property type="match status" value="1"/>
</dbReference>
<dbReference type="AlphaFoldDB" id="A0A0A0NIN7"/>
<dbReference type="EMBL" id="QYCY01000001">
    <property type="protein sequence ID" value="RLV77411.1"/>
    <property type="molecule type" value="Genomic_DNA"/>
</dbReference>
<dbReference type="InterPro" id="IPR016181">
    <property type="entry name" value="Acyl_CoA_acyltransferase"/>
</dbReference>
<protein>
    <recommendedName>
        <fullName evidence="1">BioF2-like acetyltransferase domain-containing protein</fullName>
    </recommendedName>
</protein>
<organism evidence="2 3">
    <name type="scientific">Streptomyces rapamycinicus (strain ATCC 29253 / DSM 41530 / NRRL 5491 / AYB-994)</name>
    <name type="common">Streptomyces hygroscopicus (strain ATCC 29253)</name>
    <dbReference type="NCBI Taxonomy" id="1343740"/>
    <lineage>
        <taxon>Bacteria</taxon>
        <taxon>Bacillati</taxon>
        <taxon>Actinomycetota</taxon>
        <taxon>Actinomycetes</taxon>
        <taxon>Kitasatosporales</taxon>
        <taxon>Streptomycetaceae</taxon>
        <taxon>Streptomyces</taxon>
        <taxon>Streptomyces violaceusniger group</taxon>
    </lineage>
</organism>
<dbReference type="PANTHER" id="PTHR36174">
    <property type="entry name" value="LIPID II:GLYCINE GLYCYLTRANSFERASE"/>
    <property type="match status" value="1"/>
</dbReference>
<accession>A0A0A0NIN7</accession>
<dbReference type="InterPro" id="IPR050644">
    <property type="entry name" value="PG_Glycine_Bridge_Synth"/>
</dbReference>
<evidence type="ECO:0000313" key="2">
    <source>
        <dbReference type="EMBL" id="RLV77411.1"/>
    </source>
</evidence>
<dbReference type="HOGENOM" id="CLU_949721_0_0_11"/>
<dbReference type="InterPro" id="IPR038740">
    <property type="entry name" value="BioF2-like_GNAT_dom"/>
</dbReference>
<evidence type="ECO:0000259" key="1">
    <source>
        <dbReference type="Pfam" id="PF13480"/>
    </source>
</evidence>
<proteinExistence type="predicted"/>
<dbReference type="KEGG" id="src:M271_40080"/>
<dbReference type="Proteomes" id="UP000281594">
    <property type="component" value="Unassembled WGS sequence"/>
</dbReference>
<sequence length="293" mass="32964">MLHVRNAVEEPLGNIAGTGRNASDDFHQDWERLLFLRRQGVAVRFTEVWEDTRCLATMLLEEADGSWFMWKGPTGVPDPEVLSRLLTDIARLPRVTLVLQPAWALPGALAEHGFRPGPEFTTLLVDATGTDEQILARMRPSTRGRVRRALRHGFTFTDDPGLLDRFHPFYTAAMHNADSPDFAPLQYLRELLELERVHLFGAVYGTEVAAGSVCLVNGDAVESRYVATNPAYRSQAALNFVHFQTMKWAAERGLRHLDLSGIDTGETSEKTRLINRFKLGFGGSEFRYATYSR</sequence>
<dbReference type="Gene3D" id="3.40.630.30">
    <property type="match status" value="1"/>
</dbReference>
<evidence type="ECO:0000313" key="3">
    <source>
        <dbReference type="Proteomes" id="UP000281594"/>
    </source>
</evidence>
<feature type="domain" description="BioF2-like acetyltransferase" evidence="1">
    <location>
        <begin position="137"/>
        <end position="263"/>
    </location>
</feature>
<comment type="caution">
    <text evidence="2">The sequence shown here is derived from an EMBL/GenBank/DDBJ whole genome shotgun (WGS) entry which is preliminary data.</text>
</comment>
<gene>
    <name evidence="2" type="ORF">D3C57_103540</name>
</gene>
<dbReference type="Pfam" id="PF13480">
    <property type="entry name" value="Acetyltransf_6"/>
    <property type="match status" value="1"/>
</dbReference>
<dbReference type="STRING" id="1343740.M271_40080"/>
<reference evidence="2 3" key="1">
    <citation type="journal article" date="2018" name="J. Biol. Chem.">
        <title>Discovery of the actinoplanic acid pathway in Streptomyces rapamycinicus reveals a genetically conserved synergism with rapamycin.</title>
        <authorList>
            <person name="Mrak P."/>
            <person name="Krastel P."/>
            <person name="Pivk Lukancic P."/>
            <person name="Tao J."/>
            <person name="Pistorius D."/>
            <person name="Moore C.M."/>
        </authorList>
    </citation>
    <scope>NUCLEOTIDE SEQUENCE [LARGE SCALE GENOMIC DNA]</scope>
    <source>
        <strain evidence="2 3">NRRL 5491</strain>
    </source>
</reference>
<dbReference type="eggNOG" id="COG2348">
    <property type="taxonomic scope" value="Bacteria"/>
</dbReference>
<dbReference type="SUPFAM" id="SSF55729">
    <property type="entry name" value="Acyl-CoA N-acyltransferases (Nat)"/>
    <property type="match status" value="1"/>
</dbReference>
<name>A0A0A0NIN7_STRRN</name>